<dbReference type="OrthoDB" id="9779595at2"/>
<dbReference type="AlphaFoldDB" id="A0A172TLJ4"/>
<evidence type="ECO:0000259" key="8">
    <source>
        <dbReference type="SMART" id="SM00244"/>
    </source>
</evidence>
<feature type="domain" description="Band 7" evidence="8">
    <location>
        <begin position="40"/>
        <end position="217"/>
    </location>
</feature>
<gene>
    <name evidence="9" type="ORF">SY83_16935</name>
</gene>
<dbReference type="SMART" id="SM00244">
    <property type="entry name" value="PHB"/>
    <property type="match status" value="1"/>
</dbReference>
<dbReference type="NCBIfam" id="TIGR01933">
    <property type="entry name" value="hflK"/>
    <property type="match status" value="1"/>
</dbReference>
<dbReference type="Pfam" id="PF01145">
    <property type="entry name" value="Band_7"/>
    <property type="match status" value="1"/>
</dbReference>
<evidence type="ECO:0000256" key="1">
    <source>
        <dbReference type="ARBA" id="ARBA00004370"/>
    </source>
</evidence>
<dbReference type="InterPro" id="IPR050710">
    <property type="entry name" value="Band7/mec-2_domain"/>
</dbReference>
<dbReference type="Proteomes" id="UP000076927">
    <property type="component" value="Chromosome"/>
</dbReference>
<comment type="function">
    <text evidence="6">HflC and HflK could encode or regulate a protease.</text>
</comment>
<dbReference type="EMBL" id="CP011388">
    <property type="protein sequence ID" value="ANE47687.1"/>
    <property type="molecule type" value="Genomic_DNA"/>
</dbReference>
<organism evidence="9 10">
    <name type="scientific">Paenibacillus swuensis</name>
    <dbReference type="NCBI Taxonomy" id="1178515"/>
    <lineage>
        <taxon>Bacteria</taxon>
        <taxon>Bacillati</taxon>
        <taxon>Bacillota</taxon>
        <taxon>Bacilli</taxon>
        <taxon>Bacillales</taxon>
        <taxon>Paenibacillaceae</taxon>
        <taxon>Paenibacillus</taxon>
    </lineage>
</organism>
<dbReference type="CDD" id="cd03404">
    <property type="entry name" value="SPFH_HflK"/>
    <property type="match status" value="1"/>
</dbReference>
<dbReference type="PATRIC" id="fig|1178515.4.peg.3406"/>
<keyword evidence="10" id="KW-1185">Reference proteome</keyword>
<dbReference type="InterPro" id="IPR010201">
    <property type="entry name" value="HflK"/>
</dbReference>
<proteinExistence type="inferred from homology"/>
<feature type="transmembrane region" description="Helical" evidence="6">
    <location>
        <begin position="24"/>
        <end position="45"/>
    </location>
</feature>
<evidence type="ECO:0000256" key="3">
    <source>
        <dbReference type="ARBA" id="ARBA00022692"/>
    </source>
</evidence>
<dbReference type="Gene3D" id="3.30.479.30">
    <property type="entry name" value="Band 7 domain"/>
    <property type="match status" value="1"/>
</dbReference>
<evidence type="ECO:0000256" key="2">
    <source>
        <dbReference type="ARBA" id="ARBA00006971"/>
    </source>
</evidence>
<feature type="compositionally biased region" description="Low complexity" evidence="7">
    <location>
        <begin position="323"/>
        <end position="336"/>
    </location>
</feature>
<dbReference type="InterPro" id="IPR036013">
    <property type="entry name" value="Band_7/SPFH_dom_sf"/>
</dbReference>
<keyword evidence="5 6" id="KW-0472">Membrane</keyword>
<keyword evidence="4 6" id="KW-1133">Transmembrane helix</keyword>
<dbReference type="InterPro" id="IPR001107">
    <property type="entry name" value="Band_7"/>
</dbReference>
<reference evidence="9 10" key="1">
    <citation type="submission" date="2015-01" db="EMBL/GenBank/DDBJ databases">
        <title>Paenibacillus swuensis/DY6/whole genome sequencing.</title>
        <authorList>
            <person name="Kim M.K."/>
            <person name="Srinivasan S."/>
            <person name="Lee J.-J."/>
        </authorList>
    </citation>
    <scope>NUCLEOTIDE SEQUENCE [LARGE SCALE GENOMIC DNA]</scope>
    <source>
        <strain evidence="9 10">DY6</strain>
    </source>
</reference>
<comment type="similarity">
    <text evidence="2 6">Belongs to the band 7/mec-2 family. HflK subfamily.</text>
</comment>
<evidence type="ECO:0000256" key="6">
    <source>
        <dbReference type="RuleBase" id="RU364113"/>
    </source>
</evidence>
<name>A0A172TLJ4_9BACL</name>
<dbReference type="RefSeq" id="WP_082882588.1">
    <property type="nucleotide sequence ID" value="NZ_CP011388.1"/>
</dbReference>
<sequence length="342" mass="38015">MIDLSRPTPPKRSEFQWSPRKTKALIGSVLTAVVIGVGFSTFYTVQEQEHAAILTFGKFTHRVEQAGLHFKMPYPFQEVVKLPAVKTQRITIGYRDEKGTVVAVDEEALMITGDENIVSADAVVEWNISNIEQYLYNIDEPEDFLRNSAIAAIRSVMGTNKLDYAITEGKTVIQGKVKEKLIELQTLYATGIHIQDVKFQDIEPPGGEVANAFREVTNAREQKNTKINNAAKYENDRIPKARGEAEALRQNAEGEKQSRILNAQGDVAKFNAIYTEYVKNPAVTKDRLVIETLEKILPKAKIFISDSSSETVKYLPINELLRSGNSPAPSSPNSSNVEGGTK</sequence>
<evidence type="ECO:0000256" key="4">
    <source>
        <dbReference type="ARBA" id="ARBA00022989"/>
    </source>
</evidence>
<protein>
    <recommendedName>
        <fullName evidence="6">Protein HflK</fullName>
    </recommendedName>
</protein>
<accession>A0A172TLJ4</accession>
<dbReference type="STRING" id="1178515.SY83_16935"/>
<evidence type="ECO:0000313" key="10">
    <source>
        <dbReference type="Proteomes" id="UP000076927"/>
    </source>
</evidence>
<comment type="subcellular location">
    <subcellularLocation>
        <location evidence="1 6">Membrane</location>
    </subcellularLocation>
</comment>
<evidence type="ECO:0000256" key="7">
    <source>
        <dbReference type="SAM" id="MobiDB-lite"/>
    </source>
</evidence>
<dbReference type="PANTHER" id="PTHR43327">
    <property type="entry name" value="STOMATIN-LIKE PROTEIN 2, MITOCHONDRIAL"/>
    <property type="match status" value="1"/>
</dbReference>
<dbReference type="SUPFAM" id="SSF117892">
    <property type="entry name" value="Band 7/SPFH domain"/>
    <property type="match status" value="1"/>
</dbReference>
<evidence type="ECO:0000256" key="5">
    <source>
        <dbReference type="ARBA" id="ARBA00023136"/>
    </source>
</evidence>
<keyword evidence="3 6" id="KW-0812">Transmembrane</keyword>
<evidence type="ECO:0000313" key="9">
    <source>
        <dbReference type="EMBL" id="ANE47687.1"/>
    </source>
</evidence>
<dbReference type="GO" id="GO:0016020">
    <property type="term" value="C:membrane"/>
    <property type="evidence" value="ECO:0007669"/>
    <property type="project" value="UniProtKB-SubCell"/>
</dbReference>
<dbReference type="PANTHER" id="PTHR43327:SF2">
    <property type="entry name" value="MODULATOR OF FTSH PROTEASE HFLK"/>
    <property type="match status" value="1"/>
</dbReference>
<feature type="region of interest" description="Disordered" evidence="7">
    <location>
        <begin position="321"/>
        <end position="342"/>
    </location>
</feature>
<comment type="subunit">
    <text evidence="6">HflC and HflK may interact to form a multimeric complex.</text>
</comment>
<dbReference type="KEGG" id="pswu:SY83_16935"/>